<dbReference type="EMBL" id="UPTC01005632">
    <property type="protein sequence ID" value="VBB35347.1"/>
    <property type="molecule type" value="Genomic_DNA"/>
</dbReference>
<evidence type="ECO:0000313" key="2">
    <source>
        <dbReference type="Proteomes" id="UP000276991"/>
    </source>
</evidence>
<proteinExistence type="predicted"/>
<keyword evidence="2" id="KW-1185">Reference proteome</keyword>
<accession>A0A498SWE1</accession>
<protein>
    <submittedName>
        <fullName evidence="1">Uncharacterized protein</fullName>
    </submittedName>
</protein>
<gene>
    <name evidence="1" type="ORF">NAV_LOCUS10138</name>
</gene>
<name>A0A498SWE1_ACAVI</name>
<evidence type="ECO:0000313" key="1">
    <source>
        <dbReference type="EMBL" id="VBB35347.1"/>
    </source>
</evidence>
<dbReference type="AlphaFoldDB" id="A0A498SWE1"/>
<dbReference type="Proteomes" id="UP000276991">
    <property type="component" value="Unassembled WGS sequence"/>
</dbReference>
<organism evidence="1 2">
    <name type="scientific">Acanthocheilonema viteae</name>
    <name type="common">Filarial nematode worm</name>
    <name type="synonym">Dipetalonema viteae</name>
    <dbReference type="NCBI Taxonomy" id="6277"/>
    <lineage>
        <taxon>Eukaryota</taxon>
        <taxon>Metazoa</taxon>
        <taxon>Ecdysozoa</taxon>
        <taxon>Nematoda</taxon>
        <taxon>Chromadorea</taxon>
        <taxon>Rhabditida</taxon>
        <taxon>Spirurina</taxon>
        <taxon>Spiruromorpha</taxon>
        <taxon>Filarioidea</taxon>
        <taxon>Onchocercidae</taxon>
        <taxon>Acanthocheilonema</taxon>
    </lineage>
</organism>
<sequence>MMNNSRLGRSRDHLQNAMGQTYARSKLFSPSIRNEVNDALSNAISPFLQNFNNDEKEEKPISVKPKLRTTTTPAMTIIIRSTTVTIKPITKAPILLSRISPRTEMNDEKRARIQ</sequence>
<reference evidence="1 2" key="1">
    <citation type="submission" date="2018-08" db="EMBL/GenBank/DDBJ databases">
        <authorList>
            <person name="Laetsch R D."/>
            <person name="Stevens L."/>
            <person name="Kumar S."/>
            <person name="Blaxter L. M."/>
        </authorList>
    </citation>
    <scope>NUCLEOTIDE SEQUENCE [LARGE SCALE GENOMIC DNA]</scope>
</reference>
<dbReference type="OrthoDB" id="5874067at2759"/>
<feature type="non-terminal residue" evidence="1">
    <location>
        <position position="114"/>
    </location>
</feature>